<organism evidence="1 2">
    <name type="scientific">Bacillus cereus</name>
    <dbReference type="NCBI Taxonomy" id="1396"/>
    <lineage>
        <taxon>Bacteria</taxon>
        <taxon>Bacillati</taxon>
        <taxon>Bacillota</taxon>
        <taxon>Bacilli</taxon>
        <taxon>Bacillales</taxon>
        <taxon>Bacillaceae</taxon>
        <taxon>Bacillus</taxon>
        <taxon>Bacillus cereus group</taxon>
    </lineage>
</organism>
<evidence type="ECO:0000313" key="2">
    <source>
        <dbReference type="Proteomes" id="UP000219922"/>
    </source>
</evidence>
<dbReference type="RefSeq" id="WP_098006750.1">
    <property type="nucleotide sequence ID" value="NZ_NVMX01000126.1"/>
</dbReference>
<sequence>MSLQTTFKRVPIGELKVSSVRDAVIVTQHPWFMSLLKEHHLYFFNAELGAITPMQYLLFYETTKDENGVVNENPRHIAHWGKVKEIIYDVRPVDIIHIPELHSMTNELKYWNEIKTWKMNHIVLLEEIGEFKTPLPLEDSYQARYLVNKTTTFPKLRDANTIDKLYKEE</sequence>
<accession>A0A9X6ST64</accession>
<evidence type="ECO:0000313" key="1">
    <source>
        <dbReference type="EMBL" id="PDZ94723.1"/>
    </source>
</evidence>
<protein>
    <submittedName>
        <fullName evidence="1">Uncharacterized protein</fullName>
    </submittedName>
</protein>
<dbReference type="EMBL" id="NVMX01000126">
    <property type="protein sequence ID" value="PDZ94723.1"/>
    <property type="molecule type" value="Genomic_DNA"/>
</dbReference>
<dbReference type="Proteomes" id="UP000219922">
    <property type="component" value="Unassembled WGS sequence"/>
</dbReference>
<dbReference type="AlphaFoldDB" id="A0A9X6ST64"/>
<gene>
    <name evidence="1" type="ORF">CON36_32240</name>
</gene>
<reference evidence="1 2" key="1">
    <citation type="submission" date="2017-09" db="EMBL/GenBank/DDBJ databases">
        <title>Large-scale bioinformatics analysis of Bacillus genomes uncovers conserved roles of natural products in bacterial physiology.</title>
        <authorList>
            <consortium name="Agbiome Team Llc"/>
            <person name="Bleich R.M."/>
            <person name="Grubbs K.J."/>
            <person name="Santa Maria K.C."/>
            <person name="Allen S.E."/>
            <person name="Farag S."/>
            <person name="Shank E.A."/>
            <person name="Bowers A."/>
        </authorList>
    </citation>
    <scope>NUCLEOTIDE SEQUENCE [LARGE SCALE GENOMIC DNA]</scope>
    <source>
        <strain evidence="1 2">AFS092789</strain>
    </source>
</reference>
<comment type="caution">
    <text evidence="1">The sequence shown here is derived from an EMBL/GenBank/DDBJ whole genome shotgun (WGS) entry which is preliminary data.</text>
</comment>
<name>A0A9X6ST64_BACCE</name>
<proteinExistence type="predicted"/>